<dbReference type="Pfam" id="PF25003">
    <property type="entry name" value="DUF7781"/>
    <property type="match status" value="1"/>
</dbReference>
<keyword evidence="3" id="KW-1185">Reference proteome</keyword>
<sequence>MADPLANGLSEDSISEYASSTAGTDPLEDFLDRYTFKVSPECCLKLHKSCGRARLGANCFFKVGGSRRWTFVAKPADKGANPWLHKITGDFDWETRRAGMHWKVSTKWNAGPNKLERKQKLRLADGVELRPHWRMDVYMPEVEGRLGSAARSGEDSVHVERGHCHITIPRLDLVLPLDALARRARQLTAGPRILPDAPGGEPWRRNGGAVGEAVAAPAGEEVSAWNGLLQRLQARLSRIPSDHAARA</sequence>
<proteinExistence type="predicted"/>
<protein>
    <recommendedName>
        <fullName evidence="1">DUF7781 domain-containing protein</fullName>
    </recommendedName>
</protein>
<dbReference type="Proteomes" id="UP001445335">
    <property type="component" value="Unassembled WGS sequence"/>
</dbReference>
<name>A0AAW1QIJ9_9CHLO</name>
<gene>
    <name evidence="2" type="ORF">WJX81_005477</name>
</gene>
<dbReference type="AlphaFoldDB" id="A0AAW1QIJ9"/>
<dbReference type="EMBL" id="JALJOU010000108">
    <property type="protein sequence ID" value="KAK9821105.1"/>
    <property type="molecule type" value="Genomic_DNA"/>
</dbReference>
<evidence type="ECO:0000259" key="1">
    <source>
        <dbReference type="Pfam" id="PF25003"/>
    </source>
</evidence>
<organism evidence="2 3">
    <name type="scientific">Elliptochloris bilobata</name>
    <dbReference type="NCBI Taxonomy" id="381761"/>
    <lineage>
        <taxon>Eukaryota</taxon>
        <taxon>Viridiplantae</taxon>
        <taxon>Chlorophyta</taxon>
        <taxon>core chlorophytes</taxon>
        <taxon>Trebouxiophyceae</taxon>
        <taxon>Trebouxiophyceae incertae sedis</taxon>
        <taxon>Elliptochloris clade</taxon>
        <taxon>Elliptochloris</taxon>
    </lineage>
</organism>
<feature type="domain" description="DUF7781" evidence="1">
    <location>
        <begin position="90"/>
        <end position="174"/>
    </location>
</feature>
<comment type="caution">
    <text evidence="2">The sequence shown here is derived from an EMBL/GenBank/DDBJ whole genome shotgun (WGS) entry which is preliminary data.</text>
</comment>
<accession>A0AAW1QIJ9</accession>
<evidence type="ECO:0000313" key="3">
    <source>
        <dbReference type="Proteomes" id="UP001445335"/>
    </source>
</evidence>
<dbReference type="InterPro" id="IPR056683">
    <property type="entry name" value="DUF7781"/>
</dbReference>
<evidence type="ECO:0000313" key="2">
    <source>
        <dbReference type="EMBL" id="KAK9821105.1"/>
    </source>
</evidence>
<reference evidence="2 3" key="1">
    <citation type="journal article" date="2024" name="Nat. Commun.">
        <title>Phylogenomics reveals the evolutionary origins of lichenization in chlorophyte algae.</title>
        <authorList>
            <person name="Puginier C."/>
            <person name="Libourel C."/>
            <person name="Otte J."/>
            <person name="Skaloud P."/>
            <person name="Haon M."/>
            <person name="Grisel S."/>
            <person name="Petersen M."/>
            <person name="Berrin J.G."/>
            <person name="Delaux P.M."/>
            <person name="Dal Grande F."/>
            <person name="Keller J."/>
        </authorList>
    </citation>
    <scope>NUCLEOTIDE SEQUENCE [LARGE SCALE GENOMIC DNA]</scope>
    <source>
        <strain evidence="2 3">SAG 245.80</strain>
    </source>
</reference>